<name>A0A6J7M097_9ZZZZ</name>
<gene>
    <name evidence="2" type="ORF">UFOPK1960_01090</name>
    <name evidence="3" type="ORF">UFOPK3889_00802</name>
</gene>
<evidence type="ECO:0000259" key="1">
    <source>
        <dbReference type="PROSITE" id="PS51186"/>
    </source>
</evidence>
<dbReference type="EMBL" id="CAEZVL010000191">
    <property type="protein sequence ID" value="CAB4637659.1"/>
    <property type="molecule type" value="Genomic_DNA"/>
</dbReference>
<dbReference type="PANTHER" id="PTHR43792">
    <property type="entry name" value="GNAT FAMILY, PUTATIVE (AFU_ORTHOLOGUE AFUA_3G00765)-RELATED-RELATED"/>
    <property type="match status" value="1"/>
</dbReference>
<dbReference type="PANTHER" id="PTHR43792:SF13">
    <property type="entry name" value="ACETYLTRANSFERASE"/>
    <property type="match status" value="1"/>
</dbReference>
<organism evidence="3">
    <name type="scientific">freshwater metagenome</name>
    <dbReference type="NCBI Taxonomy" id="449393"/>
    <lineage>
        <taxon>unclassified sequences</taxon>
        <taxon>metagenomes</taxon>
        <taxon>ecological metagenomes</taxon>
    </lineage>
</organism>
<dbReference type="InterPro" id="IPR000182">
    <property type="entry name" value="GNAT_dom"/>
</dbReference>
<dbReference type="GO" id="GO:0016747">
    <property type="term" value="F:acyltransferase activity, transferring groups other than amino-acyl groups"/>
    <property type="evidence" value="ECO:0007669"/>
    <property type="project" value="InterPro"/>
</dbReference>
<dbReference type="EMBL" id="CAFBNZ010000152">
    <property type="protein sequence ID" value="CAB4974111.1"/>
    <property type="molecule type" value="Genomic_DNA"/>
</dbReference>
<evidence type="ECO:0000313" key="2">
    <source>
        <dbReference type="EMBL" id="CAB4637659.1"/>
    </source>
</evidence>
<proteinExistence type="predicted"/>
<accession>A0A6J7M097</accession>
<protein>
    <submittedName>
        <fullName evidence="3">Unannotated protein</fullName>
    </submittedName>
</protein>
<dbReference type="Pfam" id="PF13302">
    <property type="entry name" value="Acetyltransf_3"/>
    <property type="match status" value="1"/>
</dbReference>
<dbReference type="Gene3D" id="3.40.630.30">
    <property type="match status" value="1"/>
</dbReference>
<evidence type="ECO:0000313" key="3">
    <source>
        <dbReference type="EMBL" id="CAB4974111.1"/>
    </source>
</evidence>
<dbReference type="AlphaFoldDB" id="A0A6J7M097"/>
<dbReference type="InterPro" id="IPR016181">
    <property type="entry name" value="Acyl_CoA_acyltransferase"/>
</dbReference>
<dbReference type="SUPFAM" id="SSF55729">
    <property type="entry name" value="Acyl-CoA N-acyltransferases (Nat)"/>
    <property type="match status" value="1"/>
</dbReference>
<reference evidence="3" key="1">
    <citation type="submission" date="2020-05" db="EMBL/GenBank/DDBJ databases">
        <authorList>
            <person name="Chiriac C."/>
            <person name="Salcher M."/>
            <person name="Ghai R."/>
            <person name="Kavagutti S V."/>
        </authorList>
    </citation>
    <scope>NUCLEOTIDE SEQUENCE</scope>
</reference>
<dbReference type="InterPro" id="IPR051531">
    <property type="entry name" value="N-acetyltransferase"/>
</dbReference>
<sequence>MNNDTQPVIVTQHLDLIHLGAADTVALFETPDDPHLFSGSSFTNPHRVLMSQDGPLRWRVPQIKADESMNKWFVRLMVLRSTGVVIGSTSFHGPPDQRGMLEIGIGVERIFQRQGFATQALLGMWKWAGAEPGVKVFRYQVGVNNIASQQLIRKMGFTCVGQDIDEIDGLEDIYELTVDEFRQRGLMPTVTP</sequence>
<dbReference type="PROSITE" id="PS51186">
    <property type="entry name" value="GNAT"/>
    <property type="match status" value="1"/>
</dbReference>
<feature type="domain" description="N-acetyltransferase" evidence="1">
    <location>
        <begin position="14"/>
        <end position="179"/>
    </location>
</feature>